<gene>
    <name evidence="6" type="ORF">F3Y22_tig00001825pilonHSYRG00034</name>
</gene>
<dbReference type="GO" id="GO:0006508">
    <property type="term" value="P:proteolysis"/>
    <property type="evidence" value="ECO:0007669"/>
    <property type="project" value="UniProtKB-KW"/>
</dbReference>
<evidence type="ECO:0000256" key="4">
    <source>
        <dbReference type="SAM" id="SignalP"/>
    </source>
</evidence>
<feature type="domain" description="Peptidase A1" evidence="5">
    <location>
        <begin position="137"/>
        <end position="460"/>
    </location>
</feature>
<dbReference type="PANTHER" id="PTHR13683:SF806">
    <property type="entry name" value="EUKARYOTIC ASPARTYL PROTEASE FAMILY PROTEIN"/>
    <property type="match status" value="1"/>
</dbReference>
<dbReference type="AlphaFoldDB" id="A0A6A3CTF3"/>
<protein>
    <submittedName>
        <fullName evidence="6">Eukaryotic aspartyl protease family protein</fullName>
    </submittedName>
</protein>
<dbReference type="InterPro" id="IPR001461">
    <property type="entry name" value="Aspartic_peptidase_A1"/>
</dbReference>
<feature type="region of interest" description="Disordered" evidence="3">
    <location>
        <begin position="88"/>
        <end position="120"/>
    </location>
</feature>
<feature type="chain" id="PRO_5025377400" evidence="4">
    <location>
        <begin position="31"/>
        <end position="465"/>
    </location>
</feature>
<keyword evidence="4" id="KW-0732">Signal</keyword>
<feature type="active site" evidence="2">
    <location>
        <position position="155"/>
    </location>
</feature>
<comment type="caution">
    <text evidence="6">The sequence shown here is derived from an EMBL/GenBank/DDBJ whole genome shotgun (WGS) entry which is preliminary data.</text>
</comment>
<dbReference type="InterPro" id="IPR033121">
    <property type="entry name" value="PEPTIDASE_A1"/>
</dbReference>
<dbReference type="PANTHER" id="PTHR13683">
    <property type="entry name" value="ASPARTYL PROTEASES"/>
    <property type="match status" value="1"/>
</dbReference>
<evidence type="ECO:0000259" key="5">
    <source>
        <dbReference type="PROSITE" id="PS51767"/>
    </source>
</evidence>
<evidence type="ECO:0000256" key="1">
    <source>
        <dbReference type="ARBA" id="ARBA00007447"/>
    </source>
</evidence>
<reference evidence="6" key="1">
    <citation type="submission" date="2019-09" db="EMBL/GenBank/DDBJ databases">
        <title>Draft genome information of white flower Hibiscus syriacus.</title>
        <authorList>
            <person name="Kim Y.-M."/>
        </authorList>
    </citation>
    <scope>NUCLEOTIDE SEQUENCE [LARGE SCALE GENOMIC DNA]</scope>
    <source>
        <strain evidence="6">YM2019G1</strain>
    </source>
</reference>
<organism evidence="6 7">
    <name type="scientific">Hibiscus syriacus</name>
    <name type="common">Rose of Sharon</name>
    <dbReference type="NCBI Taxonomy" id="106335"/>
    <lineage>
        <taxon>Eukaryota</taxon>
        <taxon>Viridiplantae</taxon>
        <taxon>Streptophyta</taxon>
        <taxon>Embryophyta</taxon>
        <taxon>Tracheophyta</taxon>
        <taxon>Spermatophyta</taxon>
        <taxon>Magnoliopsida</taxon>
        <taxon>eudicotyledons</taxon>
        <taxon>Gunneridae</taxon>
        <taxon>Pentapetalae</taxon>
        <taxon>rosids</taxon>
        <taxon>malvids</taxon>
        <taxon>Malvales</taxon>
        <taxon>Malvaceae</taxon>
        <taxon>Malvoideae</taxon>
        <taxon>Hibiscus</taxon>
    </lineage>
</organism>
<comment type="similarity">
    <text evidence="1">Belongs to the peptidase A1 family.</text>
</comment>
<feature type="compositionally biased region" description="Basic residues" evidence="3">
    <location>
        <begin position="91"/>
        <end position="116"/>
    </location>
</feature>
<feature type="active site" evidence="2">
    <location>
        <position position="344"/>
    </location>
</feature>
<dbReference type="Proteomes" id="UP000436088">
    <property type="component" value="Unassembled WGS sequence"/>
</dbReference>
<accession>A0A6A3CTF3</accession>
<evidence type="ECO:0000313" key="7">
    <source>
        <dbReference type="Proteomes" id="UP000436088"/>
    </source>
</evidence>
<dbReference type="Pfam" id="PF00026">
    <property type="entry name" value="Asp"/>
    <property type="match status" value="1"/>
</dbReference>
<keyword evidence="6" id="KW-0378">Hydrolase</keyword>
<evidence type="ECO:0000313" key="6">
    <source>
        <dbReference type="EMBL" id="KAE8732543.1"/>
    </source>
</evidence>
<dbReference type="InterPro" id="IPR021109">
    <property type="entry name" value="Peptidase_aspartic_dom_sf"/>
</dbReference>
<dbReference type="GO" id="GO:0004190">
    <property type="term" value="F:aspartic-type endopeptidase activity"/>
    <property type="evidence" value="ECO:0007669"/>
    <property type="project" value="InterPro"/>
</dbReference>
<keyword evidence="7" id="KW-1185">Reference proteome</keyword>
<dbReference type="EMBL" id="VEPZ02000142">
    <property type="protein sequence ID" value="KAE8732543.1"/>
    <property type="molecule type" value="Genomic_DNA"/>
</dbReference>
<name>A0A6A3CTF3_HIBSY</name>
<dbReference type="PROSITE" id="PS51767">
    <property type="entry name" value="PEPTIDASE_A1"/>
    <property type="match status" value="1"/>
</dbReference>
<proteinExistence type="inferred from homology"/>
<evidence type="ECO:0000256" key="3">
    <source>
        <dbReference type="SAM" id="MobiDB-lite"/>
    </source>
</evidence>
<evidence type="ECO:0000256" key="2">
    <source>
        <dbReference type="PIRSR" id="PIRSR601461-1"/>
    </source>
</evidence>
<dbReference type="SUPFAM" id="SSF50630">
    <property type="entry name" value="Acid proteases"/>
    <property type="match status" value="1"/>
</dbReference>
<sequence length="465" mass="50550">MNGSSALMAIAHIFFCYILFSSFNKPFGYGAIVAEKSKSHTIPSICSGPETGLRVVHKYGPCSPFGLNRTAATSSQILVQDEHRVHVLNSRSHKRRTGGGKKKGRGRRRTGGGKKKGKEEAVTELDLLNDSIGAANYLVEVGFGTPAKYFNLALDTGSYITWVRCQRCTGSSCPQQHNESLYYPSSSSTSSNAPCYPLCTYTQPYLDHSYAIGFFVADTVSIEHEDEIPGFVFLCSDEQAGDFGKADGILGLGLGSASVDFGSYSLTSMFDNVFCHCLPTSDKSMGYVYFGDKAHEKCPFSGSYTPLLTGSDPSLYFVNLIAITIGQTRVEISSDGSSPRAIIDSGTVITRLPSSVYSALRTEFQRLMSGYPSALPDHSLDTCYNLEGYNDPEIPMVLHFENLDVSLDQAAVTSKGNGRSQVCLAFAEKENEDDLTIIGNHQQQNLNILYNIPDQRVEIGPGSCL</sequence>
<dbReference type="Gene3D" id="2.40.70.10">
    <property type="entry name" value="Acid Proteases"/>
    <property type="match status" value="2"/>
</dbReference>
<feature type="signal peptide" evidence="4">
    <location>
        <begin position="1"/>
        <end position="30"/>
    </location>
</feature>
<keyword evidence="6" id="KW-0645">Protease</keyword>
<dbReference type="OrthoDB" id="851051at2759"/>